<dbReference type="EMBL" id="JAMDMJ010000022">
    <property type="protein sequence ID" value="MCY9597482.1"/>
    <property type="molecule type" value="Genomic_DNA"/>
</dbReference>
<evidence type="ECO:0000256" key="3">
    <source>
        <dbReference type="ARBA" id="ARBA00022912"/>
    </source>
</evidence>
<gene>
    <name evidence="6" type="ORF">M5X16_17105</name>
    <name evidence="7" type="ORF">PC41400_24570</name>
</gene>
<dbReference type="InterPro" id="IPR016667">
    <property type="entry name" value="Caps_polysacc_synth_CpsB/CapC"/>
</dbReference>
<dbReference type="EMBL" id="CP026520">
    <property type="protein sequence ID" value="QAV20682.1"/>
    <property type="molecule type" value="Genomic_DNA"/>
</dbReference>
<reference evidence="6 9" key="2">
    <citation type="submission" date="2022-05" db="EMBL/GenBank/DDBJ databases">
        <title>Genome Sequencing of Bee-Associated Microbes.</title>
        <authorList>
            <person name="Dunlap C."/>
        </authorList>
    </citation>
    <scope>NUCLEOTIDE SEQUENCE [LARGE SCALE GENOMIC DNA]</scope>
    <source>
        <strain evidence="6 9">NRRL B-23120</strain>
    </source>
</reference>
<dbReference type="Proteomes" id="UP001527202">
    <property type="component" value="Unassembled WGS sequence"/>
</dbReference>
<evidence type="ECO:0000313" key="8">
    <source>
        <dbReference type="Proteomes" id="UP000288943"/>
    </source>
</evidence>
<dbReference type="GeneID" id="95377970"/>
<keyword evidence="3 5" id="KW-0904">Protein phosphatase</keyword>
<dbReference type="PIRSF" id="PIRSF016557">
    <property type="entry name" value="Caps_synth_CpsB"/>
    <property type="match status" value="1"/>
</dbReference>
<reference evidence="7 8" key="1">
    <citation type="submission" date="2018-01" db="EMBL/GenBank/DDBJ databases">
        <title>The whole genome sequencing and assembly of Paenibacillus chitinolyticus KCCM 41400 strain.</title>
        <authorList>
            <person name="Kim J.-Y."/>
            <person name="Park M.-K."/>
            <person name="Lee Y.-J."/>
            <person name="Yi H."/>
            <person name="Bahn Y.-S."/>
            <person name="Kim J.F."/>
            <person name="Lee D.-W."/>
        </authorList>
    </citation>
    <scope>NUCLEOTIDE SEQUENCE [LARGE SCALE GENOMIC DNA]</scope>
    <source>
        <strain evidence="7 8">KCCM 41400</strain>
    </source>
</reference>
<dbReference type="GO" id="GO:0030145">
    <property type="term" value="F:manganese ion binding"/>
    <property type="evidence" value="ECO:0007669"/>
    <property type="project" value="UniProtKB-UniRule"/>
</dbReference>
<dbReference type="AlphaFoldDB" id="A0A410X241"/>
<dbReference type="SUPFAM" id="SSF89550">
    <property type="entry name" value="PHP domain-like"/>
    <property type="match status" value="1"/>
</dbReference>
<evidence type="ECO:0000256" key="5">
    <source>
        <dbReference type="PIRNR" id="PIRNR016557"/>
    </source>
</evidence>
<sequence>MIDIHTHILHGLDDGPGSLEQSLEMARMAVSNGISTVFATPHHRTSRYYTPSADIEEAVAGLNESLLEHGIPLHVKSGQEIRVTPNLINDWYEDTLLTLGGTRYLLIECPAYSLPAELAEICHECSVLGLVPVIAHPERNAEVAGDPDKLLQLAEWGAVFQLTSDSILGTFGSKVQSLAFELCSRRLIHLVASDAHDLVRRPFRLSEAYEKIEAKIGGDYAEYCRRNAIRVANDLALEKREPVAGRPRRIFAMFR</sequence>
<dbReference type="Proteomes" id="UP000288943">
    <property type="component" value="Chromosome"/>
</dbReference>
<evidence type="ECO:0000313" key="7">
    <source>
        <dbReference type="EMBL" id="QAV20682.1"/>
    </source>
</evidence>
<dbReference type="Gene3D" id="3.20.20.140">
    <property type="entry name" value="Metal-dependent hydrolases"/>
    <property type="match status" value="1"/>
</dbReference>
<comment type="similarity">
    <text evidence="1 5">Belongs to the metallo-dependent hydrolases superfamily. CpsB/CapC family.</text>
</comment>
<proteinExistence type="inferred from homology"/>
<evidence type="ECO:0000256" key="4">
    <source>
        <dbReference type="ARBA" id="ARBA00051722"/>
    </source>
</evidence>
<dbReference type="KEGG" id="pchi:PC41400_24570"/>
<dbReference type="InterPro" id="IPR016195">
    <property type="entry name" value="Pol/histidinol_Pase-like"/>
</dbReference>
<evidence type="ECO:0000256" key="2">
    <source>
        <dbReference type="ARBA" id="ARBA00022801"/>
    </source>
</evidence>
<dbReference type="PANTHER" id="PTHR39181:SF1">
    <property type="entry name" value="TYROSINE-PROTEIN PHOSPHATASE YWQE"/>
    <property type="match status" value="1"/>
</dbReference>
<dbReference type="EC" id="3.1.3.48" evidence="5"/>
<dbReference type="PANTHER" id="PTHR39181">
    <property type="entry name" value="TYROSINE-PROTEIN PHOSPHATASE YWQE"/>
    <property type="match status" value="1"/>
</dbReference>
<name>A0A410X241_9BACL</name>
<evidence type="ECO:0000313" key="6">
    <source>
        <dbReference type="EMBL" id="MCY9597482.1"/>
    </source>
</evidence>
<evidence type="ECO:0000256" key="1">
    <source>
        <dbReference type="ARBA" id="ARBA00005750"/>
    </source>
</evidence>
<dbReference type="GO" id="GO:0004725">
    <property type="term" value="F:protein tyrosine phosphatase activity"/>
    <property type="evidence" value="ECO:0007669"/>
    <property type="project" value="UniProtKB-UniRule"/>
</dbReference>
<dbReference type="Pfam" id="PF19567">
    <property type="entry name" value="CpsB_CapC"/>
    <property type="match status" value="1"/>
</dbReference>
<protein>
    <recommendedName>
        <fullName evidence="5">Tyrosine-protein phosphatase</fullName>
        <ecNumber evidence="5">3.1.3.48</ecNumber>
    </recommendedName>
</protein>
<dbReference type="OrthoDB" id="9788539at2"/>
<dbReference type="RefSeq" id="WP_042230505.1">
    <property type="nucleotide sequence ID" value="NZ_CP026520.1"/>
</dbReference>
<evidence type="ECO:0000313" key="9">
    <source>
        <dbReference type="Proteomes" id="UP001527202"/>
    </source>
</evidence>
<keyword evidence="9" id="KW-1185">Reference proteome</keyword>
<organism evidence="7 8">
    <name type="scientific">Paenibacillus chitinolyticus</name>
    <dbReference type="NCBI Taxonomy" id="79263"/>
    <lineage>
        <taxon>Bacteria</taxon>
        <taxon>Bacillati</taxon>
        <taxon>Bacillota</taxon>
        <taxon>Bacilli</taxon>
        <taxon>Bacillales</taxon>
        <taxon>Paenibacillaceae</taxon>
        <taxon>Paenibacillus</taxon>
    </lineage>
</organism>
<keyword evidence="2 5" id="KW-0378">Hydrolase</keyword>
<accession>A0A410X241</accession>
<comment type="catalytic activity">
    <reaction evidence="4 5">
        <text>O-phospho-L-tyrosyl-[protein] + H2O = L-tyrosyl-[protein] + phosphate</text>
        <dbReference type="Rhea" id="RHEA:10684"/>
        <dbReference type="Rhea" id="RHEA-COMP:10136"/>
        <dbReference type="Rhea" id="RHEA-COMP:20101"/>
        <dbReference type="ChEBI" id="CHEBI:15377"/>
        <dbReference type="ChEBI" id="CHEBI:43474"/>
        <dbReference type="ChEBI" id="CHEBI:46858"/>
        <dbReference type="ChEBI" id="CHEBI:61978"/>
        <dbReference type="EC" id="3.1.3.48"/>
    </reaction>
</comment>